<protein>
    <submittedName>
        <fullName evidence="1">Uncharacterized protein</fullName>
    </submittedName>
</protein>
<dbReference type="RefSeq" id="WP_132253435.1">
    <property type="nucleotide sequence ID" value="NZ_SMAL01000009.1"/>
</dbReference>
<gene>
    <name evidence="1" type="ORF">EDC18_10977</name>
</gene>
<keyword evidence="2" id="KW-1185">Reference proteome</keyword>
<comment type="caution">
    <text evidence="1">The sequence shown here is derived from an EMBL/GenBank/DDBJ whole genome shotgun (WGS) entry which is preliminary data.</text>
</comment>
<dbReference type="OrthoDB" id="2066127at2"/>
<reference evidence="1 2" key="1">
    <citation type="submission" date="2019-03" db="EMBL/GenBank/DDBJ databases">
        <title>Genomic Encyclopedia of Type Strains, Phase IV (KMG-IV): sequencing the most valuable type-strain genomes for metagenomic binning, comparative biology and taxonomic classification.</title>
        <authorList>
            <person name="Goeker M."/>
        </authorList>
    </citation>
    <scope>NUCLEOTIDE SEQUENCE [LARGE SCALE GENOMIC DNA]</scope>
    <source>
        <strain evidence="1 2">DSM 24629</strain>
    </source>
</reference>
<dbReference type="EMBL" id="SMAL01000009">
    <property type="protein sequence ID" value="TCT13114.1"/>
    <property type="molecule type" value="Genomic_DNA"/>
</dbReference>
<evidence type="ECO:0000313" key="1">
    <source>
        <dbReference type="EMBL" id="TCT13114.1"/>
    </source>
</evidence>
<proteinExistence type="predicted"/>
<name>A0A4R3MIG4_9FIRM</name>
<sequence length="405" mass="47234">MGKRRRWGIVTIIIIFIAMALAVTQLHSLAEETIYIKDIKGDPSVLKDVTITGMVQDKYQGQFFTIEEGKVRQKREAFDHYLNNTWERRNYREPIKIDDKDELHYFEFRVSPGDSDILDVEANLRGTFGSIGYDTGLVGVEGSVRKTRQGKSVSRPSLRKGNEYVIVNEKIFFTVPTISEYRGKNGIFKVENLPDQENNIHEETIKRIVTFNLNELEDQFNVWGITSVDDKLILITSINDDLTISLYEESGLLIESKTIETNIEYFRFFDLNIITKEEDIIMDFESTVRSQSPVIVFDVKNGINIKNITYLDLVYEDYKLLRVDAFYYIGNRLYVFADMGSKMWRSDDYAYYIYVYENNALVYVGELVTEVTKEHVPTRQVVEKDFRNYDYLYIDNIVVTPNSEI</sequence>
<accession>A0A4R3MIG4</accession>
<evidence type="ECO:0000313" key="2">
    <source>
        <dbReference type="Proteomes" id="UP000294902"/>
    </source>
</evidence>
<dbReference type="Proteomes" id="UP000294902">
    <property type="component" value="Unassembled WGS sequence"/>
</dbReference>
<dbReference type="AlphaFoldDB" id="A0A4R3MIG4"/>
<organism evidence="1 2">
    <name type="scientific">Natranaerovirga pectinivora</name>
    <dbReference type="NCBI Taxonomy" id="682400"/>
    <lineage>
        <taxon>Bacteria</taxon>
        <taxon>Bacillati</taxon>
        <taxon>Bacillota</taxon>
        <taxon>Clostridia</taxon>
        <taxon>Lachnospirales</taxon>
        <taxon>Natranaerovirgaceae</taxon>
        <taxon>Natranaerovirga</taxon>
    </lineage>
</organism>